<evidence type="ECO:0000313" key="3">
    <source>
        <dbReference type="Proteomes" id="UP000654075"/>
    </source>
</evidence>
<keyword evidence="3" id="KW-1185">Reference proteome</keyword>
<feature type="region of interest" description="Disordered" evidence="1">
    <location>
        <begin position="78"/>
        <end position="123"/>
    </location>
</feature>
<gene>
    <name evidence="2" type="ORF">PGLA1383_LOCUS54634</name>
</gene>
<reference evidence="2" key="1">
    <citation type="submission" date="2021-02" db="EMBL/GenBank/DDBJ databases">
        <authorList>
            <person name="Dougan E. K."/>
            <person name="Rhodes N."/>
            <person name="Thang M."/>
            <person name="Chan C."/>
        </authorList>
    </citation>
    <scope>NUCLEOTIDE SEQUENCE</scope>
</reference>
<organism evidence="2 3">
    <name type="scientific">Polarella glacialis</name>
    <name type="common">Dinoflagellate</name>
    <dbReference type="NCBI Taxonomy" id="89957"/>
    <lineage>
        <taxon>Eukaryota</taxon>
        <taxon>Sar</taxon>
        <taxon>Alveolata</taxon>
        <taxon>Dinophyceae</taxon>
        <taxon>Suessiales</taxon>
        <taxon>Suessiaceae</taxon>
        <taxon>Polarella</taxon>
    </lineage>
</organism>
<dbReference type="AlphaFoldDB" id="A0A813HMX3"/>
<dbReference type="EMBL" id="CAJNNV010032319">
    <property type="protein sequence ID" value="CAE8639609.1"/>
    <property type="molecule type" value="Genomic_DNA"/>
</dbReference>
<evidence type="ECO:0000313" key="2">
    <source>
        <dbReference type="EMBL" id="CAE8639609.1"/>
    </source>
</evidence>
<sequence>MALMPRMGGNSPAFHGLSPVMDQRALGSPIFPNVMSIQYDNDSRKSSGSFEHSRLMYESYNLDGSGILNSADFAVSQPAADEHFQEPPGTIAGGQSDRLTLGEAENSYEDPDRREDSVIEQLE</sequence>
<name>A0A813HMX3_POLGL</name>
<comment type="caution">
    <text evidence="2">The sequence shown here is derived from an EMBL/GenBank/DDBJ whole genome shotgun (WGS) entry which is preliminary data.</text>
</comment>
<dbReference type="Proteomes" id="UP000654075">
    <property type="component" value="Unassembled WGS sequence"/>
</dbReference>
<protein>
    <submittedName>
        <fullName evidence="2">Uncharacterized protein</fullName>
    </submittedName>
</protein>
<proteinExistence type="predicted"/>
<accession>A0A813HMX3</accession>
<evidence type="ECO:0000256" key="1">
    <source>
        <dbReference type="SAM" id="MobiDB-lite"/>
    </source>
</evidence>